<dbReference type="SUPFAM" id="SSF53335">
    <property type="entry name" value="S-adenosyl-L-methionine-dependent methyltransferases"/>
    <property type="match status" value="1"/>
</dbReference>
<evidence type="ECO:0000256" key="2">
    <source>
        <dbReference type="ARBA" id="ARBA00022603"/>
    </source>
</evidence>
<keyword evidence="2 5" id="KW-0489">Methyltransferase</keyword>
<evidence type="ECO:0000259" key="4">
    <source>
        <dbReference type="Pfam" id="PF08241"/>
    </source>
</evidence>
<keyword evidence="3 5" id="KW-0808">Transferase</keyword>
<comment type="similarity">
    <text evidence="1">Belongs to the methyltransferase superfamily.</text>
</comment>
<keyword evidence="6" id="KW-1185">Reference proteome</keyword>
<name>A0ABV8Q357_9MICO</name>
<proteinExistence type="inferred from homology"/>
<dbReference type="InterPro" id="IPR013216">
    <property type="entry name" value="Methyltransf_11"/>
</dbReference>
<comment type="caution">
    <text evidence="5">The sequence shown here is derived from an EMBL/GenBank/DDBJ whole genome shotgun (WGS) entry which is preliminary data.</text>
</comment>
<dbReference type="GO" id="GO:0032259">
    <property type="term" value="P:methylation"/>
    <property type="evidence" value="ECO:0007669"/>
    <property type="project" value="UniProtKB-KW"/>
</dbReference>
<accession>A0ABV8Q357</accession>
<dbReference type="PANTHER" id="PTHR44942:SF4">
    <property type="entry name" value="METHYLTRANSFERASE TYPE 11 DOMAIN-CONTAINING PROTEIN"/>
    <property type="match status" value="1"/>
</dbReference>
<dbReference type="EMBL" id="JBHSCN010000002">
    <property type="protein sequence ID" value="MFC4241926.1"/>
    <property type="molecule type" value="Genomic_DNA"/>
</dbReference>
<dbReference type="PANTHER" id="PTHR44942">
    <property type="entry name" value="METHYLTRANSF_11 DOMAIN-CONTAINING PROTEIN"/>
    <property type="match status" value="1"/>
</dbReference>
<gene>
    <name evidence="5" type="ORF">ACFOYW_00960</name>
</gene>
<feature type="domain" description="Methyltransferase type 11" evidence="4">
    <location>
        <begin position="47"/>
        <end position="135"/>
    </location>
</feature>
<dbReference type="Gene3D" id="3.40.50.150">
    <property type="entry name" value="Vaccinia Virus protein VP39"/>
    <property type="match status" value="1"/>
</dbReference>
<dbReference type="CDD" id="cd02440">
    <property type="entry name" value="AdoMet_MTases"/>
    <property type="match status" value="1"/>
</dbReference>
<dbReference type="RefSeq" id="WP_390226694.1">
    <property type="nucleotide sequence ID" value="NZ_JBHSCN010000002.1"/>
</dbReference>
<organism evidence="5 6">
    <name type="scientific">Gryllotalpicola reticulitermitis</name>
    <dbReference type="NCBI Taxonomy" id="1184153"/>
    <lineage>
        <taxon>Bacteria</taxon>
        <taxon>Bacillati</taxon>
        <taxon>Actinomycetota</taxon>
        <taxon>Actinomycetes</taxon>
        <taxon>Micrococcales</taxon>
        <taxon>Microbacteriaceae</taxon>
        <taxon>Gryllotalpicola</taxon>
    </lineage>
</organism>
<evidence type="ECO:0000313" key="6">
    <source>
        <dbReference type="Proteomes" id="UP001595900"/>
    </source>
</evidence>
<evidence type="ECO:0000256" key="3">
    <source>
        <dbReference type="ARBA" id="ARBA00022679"/>
    </source>
</evidence>
<protein>
    <submittedName>
        <fullName evidence="5">Class I SAM-dependent methyltransferase</fullName>
        <ecNumber evidence="5">2.1.1.-</ecNumber>
    </submittedName>
</protein>
<dbReference type="InterPro" id="IPR029063">
    <property type="entry name" value="SAM-dependent_MTases_sf"/>
</dbReference>
<evidence type="ECO:0000313" key="5">
    <source>
        <dbReference type="EMBL" id="MFC4241926.1"/>
    </source>
</evidence>
<sequence length="250" mass="27749">MAHENRSSRHDHANSFGQAAHVYEESRPGYPPEIVDWLVPADARRVLDIGAGTGKFTRLLRREDREVVAVDPSAEMLDVLRAHASGIETLVGTAERIPLPDESVDAVTVAQAWHWVDHDRGIPEVGRVLKPGGTLGLVWNSRDERVAWVAELGIAMGTNDSYSPAAVEDYPIGAPFDDGETIEVPWSQKLSREGVLTLVRSRSYFLVRSADEQAATLRDVEAVLDRHPEIEHDGVIELPYVTQGFRFRRG</sequence>
<evidence type="ECO:0000256" key="1">
    <source>
        <dbReference type="ARBA" id="ARBA00008361"/>
    </source>
</evidence>
<dbReference type="Proteomes" id="UP001595900">
    <property type="component" value="Unassembled WGS sequence"/>
</dbReference>
<dbReference type="GO" id="GO:0008168">
    <property type="term" value="F:methyltransferase activity"/>
    <property type="evidence" value="ECO:0007669"/>
    <property type="project" value="UniProtKB-KW"/>
</dbReference>
<dbReference type="EC" id="2.1.1.-" evidence="5"/>
<dbReference type="InterPro" id="IPR051052">
    <property type="entry name" value="Diverse_substrate_MTase"/>
</dbReference>
<reference evidence="6" key="1">
    <citation type="journal article" date="2019" name="Int. J. Syst. Evol. Microbiol.">
        <title>The Global Catalogue of Microorganisms (GCM) 10K type strain sequencing project: providing services to taxonomists for standard genome sequencing and annotation.</title>
        <authorList>
            <consortium name="The Broad Institute Genomics Platform"/>
            <consortium name="The Broad Institute Genome Sequencing Center for Infectious Disease"/>
            <person name="Wu L."/>
            <person name="Ma J."/>
        </authorList>
    </citation>
    <scope>NUCLEOTIDE SEQUENCE [LARGE SCALE GENOMIC DNA]</scope>
    <source>
        <strain evidence="6">CGMCC 1.10363</strain>
    </source>
</reference>
<dbReference type="Pfam" id="PF08241">
    <property type="entry name" value="Methyltransf_11"/>
    <property type="match status" value="1"/>
</dbReference>